<dbReference type="GO" id="GO:0005634">
    <property type="term" value="C:nucleus"/>
    <property type="evidence" value="ECO:0007669"/>
    <property type="project" value="UniProtKB-SubCell"/>
</dbReference>
<dbReference type="PROSITE" id="PS00463">
    <property type="entry name" value="ZN2_CY6_FUNGAL_1"/>
    <property type="match status" value="1"/>
</dbReference>
<dbReference type="InterPro" id="IPR050987">
    <property type="entry name" value="AtrR-like"/>
</dbReference>
<evidence type="ECO:0000313" key="9">
    <source>
        <dbReference type="EMBL" id="BCS28374.1"/>
    </source>
</evidence>
<evidence type="ECO:0000256" key="7">
    <source>
        <dbReference type="SAM" id="MobiDB-lite"/>
    </source>
</evidence>
<dbReference type="GeneID" id="64978372"/>
<feature type="region of interest" description="Disordered" evidence="7">
    <location>
        <begin position="72"/>
        <end position="95"/>
    </location>
</feature>
<feature type="compositionally biased region" description="Pro residues" evidence="7">
    <location>
        <begin position="598"/>
        <end position="608"/>
    </location>
</feature>
<accession>A0A7R8AQK8</accession>
<comment type="subcellular location">
    <subcellularLocation>
        <location evidence="1">Nucleus</location>
    </subcellularLocation>
</comment>
<feature type="compositionally biased region" description="Polar residues" evidence="7">
    <location>
        <begin position="574"/>
        <end position="585"/>
    </location>
</feature>
<keyword evidence="6" id="KW-0539">Nucleus</keyword>
<feature type="region of interest" description="Disordered" evidence="7">
    <location>
        <begin position="569"/>
        <end position="615"/>
    </location>
</feature>
<dbReference type="OrthoDB" id="39175at2759"/>
<dbReference type="PANTHER" id="PTHR46910">
    <property type="entry name" value="TRANSCRIPTION FACTOR PDR1"/>
    <property type="match status" value="1"/>
</dbReference>
<keyword evidence="10" id="KW-1185">Reference proteome</keyword>
<dbReference type="PROSITE" id="PS50048">
    <property type="entry name" value="ZN2_CY6_FUNGAL_2"/>
    <property type="match status" value="1"/>
</dbReference>
<evidence type="ECO:0000256" key="1">
    <source>
        <dbReference type="ARBA" id="ARBA00004123"/>
    </source>
</evidence>
<keyword evidence="4" id="KW-0238">DNA-binding</keyword>
<evidence type="ECO:0000256" key="5">
    <source>
        <dbReference type="ARBA" id="ARBA00023163"/>
    </source>
</evidence>
<dbReference type="EMBL" id="AP024448">
    <property type="protein sequence ID" value="BCS28374.1"/>
    <property type="molecule type" value="Genomic_DNA"/>
</dbReference>
<reference evidence="9" key="1">
    <citation type="submission" date="2021-01" db="EMBL/GenBank/DDBJ databases">
        <authorList>
            <consortium name="Aspergillus puulaauensis MK2 genome sequencing consortium"/>
            <person name="Kazuki M."/>
            <person name="Futagami T."/>
        </authorList>
    </citation>
    <scope>NUCLEOTIDE SEQUENCE</scope>
    <source>
        <strain evidence="9">MK2</strain>
    </source>
</reference>
<feature type="domain" description="Zn(2)-C6 fungal-type" evidence="8">
    <location>
        <begin position="13"/>
        <end position="43"/>
    </location>
</feature>
<evidence type="ECO:0000256" key="6">
    <source>
        <dbReference type="ARBA" id="ARBA00023242"/>
    </source>
</evidence>
<dbReference type="SMART" id="SM00066">
    <property type="entry name" value="GAL4"/>
    <property type="match status" value="1"/>
</dbReference>
<evidence type="ECO:0000256" key="4">
    <source>
        <dbReference type="ARBA" id="ARBA00023125"/>
    </source>
</evidence>
<evidence type="ECO:0000313" key="10">
    <source>
        <dbReference type="Proteomes" id="UP000654913"/>
    </source>
</evidence>
<reference evidence="9" key="2">
    <citation type="submission" date="2021-02" db="EMBL/GenBank/DDBJ databases">
        <title>Aspergillus puulaauensis MK2 genome sequence.</title>
        <authorList>
            <person name="Futagami T."/>
            <person name="Mori K."/>
            <person name="Kadooka C."/>
            <person name="Tanaka T."/>
        </authorList>
    </citation>
    <scope>NUCLEOTIDE SEQUENCE</scope>
    <source>
        <strain evidence="9">MK2</strain>
    </source>
</reference>
<feature type="compositionally biased region" description="Polar residues" evidence="7">
    <location>
        <begin position="75"/>
        <end position="86"/>
    </location>
</feature>
<dbReference type="KEGG" id="apuu:APUU_61423A"/>
<keyword evidence="2" id="KW-0479">Metal-binding</keyword>
<sequence length="688" mass="77801">MQSHAASFRMKLSCARCRDRKLKCDRGEPECSRCQASGVQCVYPEKRKARGPPHRTEIHRLDHRLEALEERLKTDSPTTQASSVQPSEIAPNLESEPGHETFLYKMVSGAKDSIESLTNQTRLASKPPLNNAITRLDTALDQLAAPSPRPDKSVVDNRRGYLLSDDVKRYIDTFLDMLLQHFTIFDSFSAVVDPEFLRAMPHIIDSPYAQVDPVMRVIYYSAIYFGQTIGTDGEERLGTRTYYLCLQSVPKWLESAKGTQLDLLAASLVAWMAINNFDYHLAWQFHREACRFGDLLGIHNVDLSPARSPEEEAAKETQRRLHWFLVEIDFLFRVWYDKPRALRCPPTQVRLPAIISPATAQPKRGDCALFILWSRTLFILDDYFNAVETLVERDLVRRIDHYCNQLIELHDDWDLLSVARSLRISQFECWMYAETAITFHSIIITMRRRITPAGQATHPQAVQSARAIISIIHEWSRKDLAPYGERLNTHFLSFYPFCAFFTLYYHILSSTDLGECESDICSLEALVGIITVKSSVRPDFAPIANALGALNDVSRAVHSGRAPAQGLTVVFQGPQPTASLDPGSSDSREQGDAQVPSQPNPGLQPLPPFESMQSLSAGAPLQAENQFDDTFGIPFELQHQIALDWDPETGGNDPARPGTGQTLSEPVDFVRAIESELIWRNWHESWWN</sequence>
<dbReference type="CDD" id="cd00067">
    <property type="entry name" value="GAL4"/>
    <property type="match status" value="1"/>
</dbReference>
<evidence type="ECO:0000259" key="8">
    <source>
        <dbReference type="PROSITE" id="PS50048"/>
    </source>
</evidence>
<dbReference type="CDD" id="cd12148">
    <property type="entry name" value="fungal_TF_MHR"/>
    <property type="match status" value="1"/>
</dbReference>
<keyword evidence="3" id="KW-0805">Transcription regulation</keyword>
<keyword evidence="5" id="KW-0804">Transcription</keyword>
<dbReference type="GO" id="GO:0008270">
    <property type="term" value="F:zinc ion binding"/>
    <property type="evidence" value="ECO:0007669"/>
    <property type="project" value="InterPro"/>
</dbReference>
<dbReference type="InterPro" id="IPR001138">
    <property type="entry name" value="Zn2Cys6_DnaBD"/>
</dbReference>
<dbReference type="Gene3D" id="4.10.240.10">
    <property type="entry name" value="Zn(2)-C6 fungal-type DNA-binding domain"/>
    <property type="match status" value="1"/>
</dbReference>
<gene>
    <name evidence="9" type="ORF">APUU_61423A</name>
</gene>
<organism evidence="9 10">
    <name type="scientific">Aspergillus puulaauensis</name>
    <dbReference type="NCBI Taxonomy" id="1220207"/>
    <lineage>
        <taxon>Eukaryota</taxon>
        <taxon>Fungi</taxon>
        <taxon>Dikarya</taxon>
        <taxon>Ascomycota</taxon>
        <taxon>Pezizomycotina</taxon>
        <taxon>Eurotiomycetes</taxon>
        <taxon>Eurotiomycetidae</taxon>
        <taxon>Eurotiales</taxon>
        <taxon>Aspergillaceae</taxon>
        <taxon>Aspergillus</taxon>
    </lineage>
</organism>
<dbReference type="PANTHER" id="PTHR46910:SF3">
    <property type="entry name" value="HALOTOLERANCE PROTEIN 9-RELATED"/>
    <property type="match status" value="1"/>
</dbReference>
<protein>
    <recommendedName>
        <fullName evidence="8">Zn(2)-C6 fungal-type domain-containing protein</fullName>
    </recommendedName>
</protein>
<proteinExistence type="predicted"/>
<evidence type="ECO:0000256" key="2">
    <source>
        <dbReference type="ARBA" id="ARBA00022723"/>
    </source>
</evidence>
<dbReference type="GO" id="GO:0003677">
    <property type="term" value="F:DNA binding"/>
    <property type="evidence" value="ECO:0007669"/>
    <property type="project" value="UniProtKB-KW"/>
</dbReference>
<dbReference type="GO" id="GO:0000981">
    <property type="term" value="F:DNA-binding transcription factor activity, RNA polymerase II-specific"/>
    <property type="evidence" value="ECO:0007669"/>
    <property type="project" value="InterPro"/>
</dbReference>
<dbReference type="RefSeq" id="XP_041560560.1">
    <property type="nucleotide sequence ID" value="XM_041694762.1"/>
</dbReference>
<dbReference type="AlphaFoldDB" id="A0A7R8AQK8"/>
<dbReference type="InterPro" id="IPR036864">
    <property type="entry name" value="Zn2-C6_fun-type_DNA-bd_sf"/>
</dbReference>
<dbReference type="Proteomes" id="UP000654913">
    <property type="component" value="Chromosome 6"/>
</dbReference>
<evidence type="ECO:0000256" key="3">
    <source>
        <dbReference type="ARBA" id="ARBA00023015"/>
    </source>
</evidence>
<dbReference type="SUPFAM" id="SSF57701">
    <property type="entry name" value="Zn2/Cys6 DNA-binding domain"/>
    <property type="match status" value="1"/>
</dbReference>
<name>A0A7R8AQK8_9EURO</name>
<dbReference type="Pfam" id="PF00172">
    <property type="entry name" value="Zn_clus"/>
    <property type="match status" value="1"/>
</dbReference>